<evidence type="ECO:0000313" key="2">
    <source>
        <dbReference type="WBParaSite" id="JU765_v2.g16449.t1"/>
    </source>
</evidence>
<reference evidence="2" key="1">
    <citation type="submission" date="2022-11" db="UniProtKB">
        <authorList>
            <consortium name="WormBaseParasite"/>
        </authorList>
    </citation>
    <scope>IDENTIFICATION</scope>
</reference>
<name>A0AC34QHZ8_9BILA</name>
<proteinExistence type="predicted"/>
<dbReference type="Proteomes" id="UP000887576">
    <property type="component" value="Unplaced"/>
</dbReference>
<accession>A0AC34QHZ8</accession>
<evidence type="ECO:0000313" key="1">
    <source>
        <dbReference type="Proteomes" id="UP000887576"/>
    </source>
</evidence>
<protein>
    <submittedName>
        <fullName evidence="2">Procollagen-proline 4-dioxygenase</fullName>
    </submittedName>
</protein>
<organism evidence="1 2">
    <name type="scientific">Panagrolaimus sp. JU765</name>
    <dbReference type="NCBI Taxonomy" id="591449"/>
    <lineage>
        <taxon>Eukaryota</taxon>
        <taxon>Metazoa</taxon>
        <taxon>Ecdysozoa</taxon>
        <taxon>Nematoda</taxon>
        <taxon>Chromadorea</taxon>
        <taxon>Rhabditida</taxon>
        <taxon>Tylenchina</taxon>
        <taxon>Panagrolaimomorpha</taxon>
        <taxon>Panagrolaimoidea</taxon>
        <taxon>Panagrolaimidae</taxon>
        <taxon>Panagrolaimus</taxon>
    </lineage>
</organism>
<sequence>MRSFGLVVILLFIITTNAEIFTSIADLQRLLAVERNIPELINSYIKTETERLEQLKDLIEKYGNRNDDLKKNMDIVSNPINAFRMIKRLASAWKDIENRMRNDHADEFISNVSTSVLNKFPKDEDLAGAAVGIMRLQDTYRLDTHDLANGMVNGRKISKAINAHDCFEIGRMAYNAEDYYHTLLWMGEALERMKTEEPQTAAEADILEYYAFALYKQDNLKRALLATDRLFELAPNHPRAKGNIKWYEDQLLAEGVRKSEFRTKIPPLVNVRPVENFESTERSVYEALCRNEVPVSVKETSKLYCYYKMDRPFLKIAPFKVEILRFNPLAVMFRNVLSDTEVEAIQALAGPKLARATVQNSETGKLETASYRISKSAWLKPEEGAVVETVNKRLDLMTNLEMETAEELQIANYGIGGHYDPHFDFARKEETKAFSDLGTGNRVATVLFYMTQPEMGGGTSFTELKTTVMPSKNDALFWYNLLRSGEGDLRTRHAACPVLLGIKWVSNKWIHEAGQEFRRPCGLKMSTQERYVGDLGGPEPRYHLNLSPY</sequence>
<dbReference type="WBParaSite" id="JU765_v2.g16449.t1">
    <property type="protein sequence ID" value="JU765_v2.g16449.t1"/>
    <property type="gene ID" value="JU765_v2.g16449"/>
</dbReference>